<accession>A0AAU9LD52</accession>
<evidence type="ECO:0000256" key="2">
    <source>
        <dbReference type="ARBA" id="ARBA00006244"/>
    </source>
</evidence>
<dbReference type="PANTHER" id="PTHR31247:SF5">
    <property type="entry name" value="DUF4203 DOMAIN-CONTAINING PROTEIN"/>
    <property type="match status" value="1"/>
</dbReference>
<keyword evidence="4 7" id="KW-1133">Transmembrane helix</keyword>
<evidence type="ECO:0000313" key="13">
    <source>
        <dbReference type="Proteomes" id="UP001160483"/>
    </source>
</evidence>
<feature type="domain" description="TM7S3/TM198-like" evidence="9">
    <location>
        <begin position="51"/>
        <end position="248"/>
    </location>
</feature>
<feature type="transmembrane region" description="Helical" evidence="7">
    <location>
        <begin position="48"/>
        <end position="65"/>
    </location>
</feature>
<comment type="subcellular location">
    <subcellularLocation>
        <location evidence="1">Membrane</location>
        <topology evidence="1">Multi-pass membrane protein</topology>
    </subcellularLocation>
</comment>
<organism evidence="10 13">
    <name type="scientific">Peronospora belbahrii</name>
    <dbReference type="NCBI Taxonomy" id="622444"/>
    <lineage>
        <taxon>Eukaryota</taxon>
        <taxon>Sar</taxon>
        <taxon>Stramenopiles</taxon>
        <taxon>Oomycota</taxon>
        <taxon>Peronosporomycetes</taxon>
        <taxon>Peronosporales</taxon>
        <taxon>Peronosporaceae</taxon>
        <taxon>Peronospora</taxon>
    </lineage>
</organism>
<keyword evidence="3 7" id="KW-0812">Transmembrane</keyword>
<evidence type="ECO:0000256" key="4">
    <source>
        <dbReference type="ARBA" id="ARBA00022989"/>
    </source>
</evidence>
<name>A0AAU9LD52_9STRA</name>
<evidence type="ECO:0000313" key="11">
    <source>
        <dbReference type="EMBL" id="CAH0513509.1"/>
    </source>
</evidence>
<dbReference type="EMBL" id="CAKLCB010000014">
    <property type="protein sequence ID" value="CAH0513509.1"/>
    <property type="molecule type" value="Genomic_DNA"/>
</dbReference>
<dbReference type="Pfam" id="PF13886">
    <property type="entry name" value="TM7S3_TM198"/>
    <property type="match status" value="1"/>
</dbReference>
<dbReference type="Proteomes" id="UP001158986">
    <property type="component" value="Unassembled WGS sequence"/>
</dbReference>
<evidence type="ECO:0000256" key="5">
    <source>
        <dbReference type="ARBA" id="ARBA00023136"/>
    </source>
</evidence>
<evidence type="ECO:0000256" key="8">
    <source>
        <dbReference type="SAM" id="SignalP"/>
    </source>
</evidence>
<reference evidence="10 12" key="1">
    <citation type="submission" date="2021-11" db="EMBL/GenBank/DDBJ databases">
        <authorList>
            <person name="Islam A."/>
            <person name="Islam S."/>
            <person name="Flora M.S."/>
            <person name="Rahman M."/>
            <person name="Ziaur R.M."/>
            <person name="Epstein J.H."/>
            <person name="Hassan M."/>
            <person name="Klassen M."/>
            <person name="Woodard K."/>
            <person name="Webb A."/>
            <person name="Webby R.J."/>
            <person name="El Zowalaty M.E."/>
        </authorList>
    </citation>
    <scope>NUCLEOTIDE SEQUENCE</scope>
    <source>
        <strain evidence="11">Pbs1</strain>
        <strain evidence="10">Pbs3</strain>
    </source>
</reference>
<protein>
    <recommendedName>
        <fullName evidence="6">Transmembrane protein 198</fullName>
    </recommendedName>
</protein>
<dbReference type="AlphaFoldDB" id="A0AAU9LD52"/>
<feature type="signal peptide" evidence="8">
    <location>
        <begin position="1"/>
        <end position="24"/>
    </location>
</feature>
<feature type="transmembrane region" description="Helical" evidence="7">
    <location>
        <begin position="180"/>
        <end position="200"/>
    </location>
</feature>
<keyword evidence="12" id="KW-1185">Reference proteome</keyword>
<dbReference type="InterPro" id="IPR040236">
    <property type="entry name" value="TMEM198"/>
</dbReference>
<evidence type="ECO:0000313" key="10">
    <source>
        <dbReference type="EMBL" id="CAH0481621.1"/>
    </source>
</evidence>
<feature type="transmembrane region" description="Helical" evidence="7">
    <location>
        <begin position="72"/>
        <end position="92"/>
    </location>
</feature>
<evidence type="ECO:0000256" key="7">
    <source>
        <dbReference type="SAM" id="Phobius"/>
    </source>
</evidence>
<comment type="caution">
    <text evidence="10">The sequence shown here is derived from an EMBL/GenBank/DDBJ whole genome shotgun (WGS) entry which is preliminary data.</text>
</comment>
<evidence type="ECO:0000256" key="3">
    <source>
        <dbReference type="ARBA" id="ARBA00022692"/>
    </source>
</evidence>
<evidence type="ECO:0000313" key="12">
    <source>
        <dbReference type="Proteomes" id="UP001158986"/>
    </source>
</evidence>
<keyword evidence="8" id="KW-0732">Signal</keyword>
<gene>
    <name evidence="11" type="ORF">PBS001_LOCUS318</name>
    <name evidence="10" type="ORF">PBS003_LOCUS8226</name>
</gene>
<dbReference type="GO" id="GO:0005886">
    <property type="term" value="C:plasma membrane"/>
    <property type="evidence" value="ECO:0007669"/>
    <property type="project" value="TreeGrafter"/>
</dbReference>
<dbReference type="EMBL" id="CAKKTJ010000329">
    <property type="protein sequence ID" value="CAH0481621.1"/>
    <property type="molecule type" value="Genomic_DNA"/>
</dbReference>
<feature type="transmembrane region" description="Helical" evidence="7">
    <location>
        <begin position="125"/>
        <end position="149"/>
    </location>
</feature>
<evidence type="ECO:0000259" key="9">
    <source>
        <dbReference type="Pfam" id="PF13886"/>
    </source>
</evidence>
<feature type="transmembrane region" description="Helical" evidence="7">
    <location>
        <begin position="229"/>
        <end position="248"/>
    </location>
</feature>
<dbReference type="InterPro" id="IPR025256">
    <property type="entry name" value="TM7S3/TM198-like_dom"/>
</dbReference>
<dbReference type="PANTHER" id="PTHR31247">
    <property type="entry name" value="TRANSMEMBRANE PROTEIN 198 FAMILY MEMBER"/>
    <property type="match status" value="1"/>
</dbReference>
<feature type="transmembrane region" description="Helical" evidence="7">
    <location>
        <begin position="98"/>
        <end position="118"/>
    </location>
</feature>
<comment type="similarity">
    <text evidence="2">Belongs to the TMEM198 family.</text>
</comment>
<keyword evidence="5 7" id="KW-0472">Membrane</keyword>
<evidence type="ECO:0000256" key="6">
    <source>
        <dbReference type="ARBA" id="ARBA00049737"/>
    </source>
</evidence>
<sequence length="290" mass="30950">MACFPLISTLFLLLLSSLSLLVNALDSASDTVESLFDSTKGYKISGSILAIAAIVVGALMVLMGYRFLRTTLFAIGFVVGGVGVAIAVEHIFDSKSWVIAASWIAFVVSGFIVGSIVVSLYSLGIFVAGAGAGIVLAMMIHNSAGYAIYPSHPQVVFIVLCIALGLIGGILAIKLERPVLITATSLFGAAILVWGVGYFAGDFPSSSDLKRYGSLDINKNWVYSIPDAWWGYLVGIVVLFVLGLFIQFRRTGDGGMYHKSHAMGRHTEDVQYVEAGTPQERFDGNPVSHV</sequence>
<proteinExistence type="inferred from homology"/>
<dbReference type="Proteomes" id="UP001160483">
    <property type="component" value="Unassembled WGS sequence"/>
</dbReference>
<evidence type="ECO:0000256" key="1">
    <source>
        <dbReference type="ARBA" id="ARBA00004141"/>
    </source>
</evidence>
<feature type="chain" id="PRO_5043840853" description="Transmembrane protein 198" evidence="8">
    <location>
        <begin position="25"/>
        <end position="290"/>
    </location>
</feature>
<feature type="transmembrane region" description="Helical" evidence="7">
    <location>
        <begin position="155"/>
        <end position="173"/>
    </location>
</feature>